<comment type="caution">
    <text evidence="2">The sequence shown here is derived from an EMBL/GenBank/DDBJ whole genome shotgun (WGS) entry which is preliminary data.</text>
</comment>
<dbReference type="OrthoDB" id="5403747at2759"/>
<sequence>MDNLETGMSAREQRIFFIAMTCTPDGLAGIKVNYDLLAEKAGLKNAASASVLYGEARRKLLEATRGVGSTSTPNGNGADPTTPAKSNKVTKRTPNSSARGKNTATKAAIAAATLRIEETPTKVRKIKNETDRDVDMTGMMRADVGVKQE</sequence>
<feature type="region of interest" description="Disordered" evidence="1">
    <location>
        <begin position="121"/>
        <end position="149"/>
    </location>
</feature>
<reference evidence="2 3" key="1">
    <citation type="submission" date="2015-08" db="EMBL/GenBank/DDBJ databases">
        <title>Emmonsia species relationships and genome sequence.</title>
        <authorList>
            <person name="Cuomo C.A."/>
            <person name="Schwartz I.S."/>
            <person name="Kenyon C."/>
            <person name="De Hoog G.S."/>
            <person name="Govender N.P."/>
            <person name="Botha A."/>
            <person name="Moreno L."/>
            <person name="De Vries M."/>
            <person name="Munoz J.F."/>
            <person name="Stielow J.B."/>
        </authorList>
    </citation>
    <scope>NUCLEOTIDE SEQUENCE [LARGE SCALE GENOMIC DNA]</scope>
    <source>
        <strain evidence="2 3">EI222</strain>
    </source>
</reference>
<keyword evidence="3" id="KW-1185">Reference proteome</keyword>
<evidence type="ECO:0000256" key="1">
    <source>
        <dbReference type="SAM" id="MobiDB-lite"/>
    </source>
</evidence>
<accession>A0A1J9Q5X6</accession>
<dbReference type="Proteomes" id="UP000242791">
    <property type="component" value="Unassembled WGS sequence"/>
</dbReference>
<proteinExistence type="predicted"/>
<dbReference type="EMBL" id="LGTZ01000673">
    <property type="protein sequence ID" value="OJD23929.1"/>
    <property type="molecule type" value="Genomic_DNA"/>
</dbReference>
<protein>
    <submittedName>
        <fullName evidence="2">Uncharacterized protein</fullName>
    </submittedName>
</protein>
<feature type="compositionally biased region" description="Basic and acidic residues" evidence="1">
    <location>
        <begin position="121"/>
        <end position="135"/>
    </location>
</feature>
<name>A0A1J9Q5X6_9EURO</name>
<evidence type="ECO:0000313" key="3">
    <source>
        <dbReference type="Proteomes" id="UP000242791"/>
    </source>
</evidence>
<gene>
    <name evidence="2" type="ORF">ACJ73_04720</name>
</gene>
<organism evidence="2 3">
    <name type="scientific">Blastomyces percursus</name>
    <dbReference type="NCBI Taxonomy" id="1658174"/>
    <lineage>
        <taxon>Eukaryota</taxon>
        <taxon>Fungi</taxon>
        <taxon>Dikarya</taxon>
        <taxon>Ascomycota</taxon>
        <taxon>Pezizomycotina</taxon>
        <taxon>Eurotiomycetes</taxon>
        <taxon>Eurotiomycetidae</taxon>
        <taxon>Onygenales</taxon>
        <taxon>Ajellomycetaceae</taxon>
        <taxon>Blastomyces</taxon>
    </lineage>
</organism>
<feature type="region of interest" description="Disordered" evidence="1">
    <location>
        <begin position="64"/>
        <end position="105"/>
    </location>
</feature>
<evidence type="ECO:0000313" key="2">
    <source>
        <dbReference type="EMBL" id="OJD23929.1"/>
    </source>
</evidence>
<dbReference type="STRING" id="1658174.A0A1J9Q5X6"/>
<dbReference type="AlphaFoldDB" id="A0A1J9Q5X6"/>
<dbReference type="VEuPathDB" id="FungiDB:ACJ73_04720"/>
<feature type="compositionally biased region" description="Polar residues" evidence="1">
    <location>
        <begin position="83"/>
        <end position="102"/>
    </location>
</feature>